<name>A0A6A4I1E8_9AGAR</name>
<evidence type="ECO:0000313" key="1">
    <source>
        <dbReference type="EMBL" id="KAE9403800.1"/>
    </source>
</evidence>
<evidence type="ECO:0000313" key="2">
    <source>
        <dbReference type="Proteomes" id="UP000799118"/>
    </source>
</evidence>
<keyword evidence="2" id="KW-1185">Reference proteome</keyword>
<gene>
    <name evidence="1" type="ORF">BT96DRAFT_777099</name>
</gene>
<protein>
    <submittedName>
        <fullName evidence="1">Uncharacterized protein</fullName>
    </submittedName>
</protein>
<reference evidence="1" key="1">
    <citation type="journal article" date="2019" name="Environ. Microbiol.">
        <title>Fungal ecological strategies reflected in gene transcription - a case study of two litter decomposers.</title>
        <authorList>
            <person name="Barbi F."/>
            <person name="Kohler A."/>
            <person name="Barry K."/>
            <person name="Baskaran P."/>
            <person name="Daum C."/>
            <person name="Fauchery L."/>
            <person name="Ihrmark K."/>
            <person name="Kuo A."/>
            <person name="LaButti K."/>
            <person name="Lipzen A."/>
            <person name="Morin E."/>
            <person name="Grigoriev I.V."/>
            <person name="Henrissat B."/>
            <person name="Lindahl B."/>
            <person name="Martin F."/>
        </authorList>
    </citation>
    <scope>NUCLEOTIDE SEQUENCE</scope>
    <source>
        <strain evidence="1">JB14</strain>
    </source>
</reference>
<dbReference type="OrthoDB" id="3021788at2759"/>
<feature type="non-terminal residue" evidence="1">
    <location>
        <position position="275"/>
    </location>
</feature>
<dbReference type="Proteomes" id="UP000799118">
    <property type="component" value="Unassembled WGS sequence"/>
</dbReference>
<dbReference type="AlphaFoldDB" id="A0A6A4I1E8"/>
<accession>A0A6A4I1E8</accession>
<feature type="non-terminal residue" evidence="1">
    <location>
        <position position="1"/>
    </location>
</feature>
<organism evidence="1 2">
    <name type="scientific">Gymnopus androsaceus JB14</name>
    <dbReference type="NCBI Taxonomy" id="1447944"/>
    <lineage>
        <taxon>Eukaryota</taxon>
        <taxon>Fungi</taxon>
        <taxon>Dikarya</taxon>
        <taxon>Basidiomycota</taxon>
        <taxon>Agaricomycotina</taxon>
        <taxon>Agaricomycetes</taxon>
        <taxon>Agaricomycetidae</taxon>
        <taxon>Agaricales</taxon>
        <taxon>Marasmiineae</taxon>
        <taxon>Omphalotaceae</taxon>
        <taxon>Gymnopus</taxon>
    </lineage>
</organism>
<dbReference type="EMBL" id="ML769422">
    <property type="protein sequence ID" value="KAE9403800.1"/>
    <property type="molecule type" value="Genomic_DNA"/>
</dbReference>
<sequence length="275" mass="31187">SERLDRAMDVILNELGYSSVADFFLSYIQQIPCGSSQSFSNQHRNSVWAFLQGRTKVKLVEIVEQMYCHQYSYPSYKSSQFHEQDLAFSLGSIPASIHYARCLISSWATQLVGNCAQRLVASANERMRAKGMKTVTKEDMMLFQIADCACLFKTHSPLVWYLTECMAAPMKKGILIEQKRRNPSIIQVAAISSFILSRNQYVNGYMAMHMGIWHIACGSHVNVKCAASHPATSIHETTARQALATMADTLLENLQTEVRQGQKYYQVLYRFILNN</sequence>
<proteinExistence type="predicted"/>